<name>A0A6A5ZW78_9PLEO</name>
<dbReference type="AlphaFoldDB" id="A0A6A5ZW78"/>
<gene>
    <name evidence="2" type="ORF">BDV96DRAFT_593146</name>
</gene>
<dbReference type="EMBL" id="ML977310">
    <property type="protein sequence ID" value="KAF2122628.1"/>
    <property type="molecule type" value="Genomic_DNA"/>
</dbReference>
<protein>
    <submittedName>
        <fullName evidence="2">Uncharacterized protein</fullName>
    </submittedName>
</protein>
<reference evidence="2" key="1">
    <citation type="journal article" date="2020" name="Stud. Mycol.">
        <title>101 Dothideomycetes genomes: a test case for predicting lifestyles and emergence of pathogens.</title>
        <authorList>
            <person name="Haridas S."/>
            <person name="Albert R."/>
            <person name="Binder M."/>
            <person name="Bloem J."/>
            <person name="Labutti K."/>
            <person name="Salamov A."/>
            <person name="Andreopoulos B."/>
            <person name="Baker S."/>
            <person name="Barry K."/>
            <person name="Bills G."/>
            <person name="Bluhm B."/>
            <person name="Cannon C."/>
            <person name="Castanera R."/>
            <person name="Culley D."/>
            <person name="Daum C."/>
            <person name="Ezra D."/>
            <person name="Gonzalez J."/>
            <person name="Henrissat B."/>
            <person name="Kuo A."/>
            <person name="Liang C."/>
            <person name="Lipzen A."/>
            <person name="Lutzoni F."/>
            <person name="Magnuson J."/>
            <person name="Mondo S."/>
            <person name="Nolan M."/>
            <person name="Ohm R."/>
            <person name="Pangilinan J."/>
            <person name="Park H.-J."/>
            <person name="Ramirez L."/>
            <person name="Alfaro M."/>
            <person name="Sun H."/>
            <person name="Tritt A."/>
            <person name="Yoshinaga Y."/>
            <person name="Zwiers L.-H."/>
            <person name="Turgeon B."/>
            <person name="Goodwin S."/>
            <person name="Spatafora J."/>
            <person name="Crous P."/>
            <person name="Grigoriev I."/>
        </authorList>
    </citation>
    <scope>NUCLEOTIDE SEQUENCE</scope>
    <source>
        <strain evidence="2">CBS 627.86</strain>
    </source>
</reference>
<organism evidence="2 3">
    <name type="scientific">Lophiotrema nucula</name>
    <dbReference type="NCBI Taxonomy" id="690887"/>
    <lineage>
        <taxon>Eukaryota</taxon>
        <taxon>Fungi</taxon>
        <taxon>Dikarya</taxon>
        <taxon>Ascomycota</taxon>
        <taxon>Pezizomycotina</taxon>
        <taxon>Dothideomycetes</taxon>
        <taxon>Pleosporomycetidae</taxon>
        <taxon>Pleosporales</taxon>
        <taxon>Lophiotremataceae</taxon>
        <taxon>Lophiotrema</taxon>
    </lineage>
</organism>
<evidence type="ECO:0000313" key="3">
    <source>
        <dbReference type="Proteomes" id="UP000799770"/>
    </source>
</evidence>
<evidence type="ECO:0000313" key="2">
    <source>
        <dbReference type="EMBL" id="KAF2122628.1"/>
    </source>
</evidence>
<dbReference type="Proteomes" id="UP000799770">
    <property type="component" value="Unassembled WGS sequence"/>
</dbReference>
<feature type="region of interest" description="Disordered" evidence="1">
    <location>
        <begin position="26"/>
        <end position="46"/>
    </location>
</feature>
<dbReference type="OrthoDB" id="21214at2759"/>
<accession>A0A6A5ZW78</accession>
<evidence type="ECO:0000256" key="1">
    <source>
        <dbReference type="SAM" id="MobiDB-lite"/>
    </source>
</evidence>
<feature type="compositionally biased region" description="Polar residues" evidence="1">
    <location>
        <begin position="26"/>
        <end position="41"/>
    </location>
</feature>
<sequence length="281" mass="31468">MSTAIALQDMQPHAHTQEAGVLRQRSISKGQDGKISSSLQHEAQDDWLMTPQDRTASKLPLDSRSFTPTNTYWITPHGMLTRDIKILDLTKDISDTPFTGFSNAYKDHVKKTLKDHSFTPVFACHRNNWIGLKYAIQDDQGEQIAEWKHSWTSVGEALLTFPGDSTHSPHNISLTNKRWGLRTESFTLNSVPFFWEMDSLWHSHYMTLYKVYGKGDGERKVEVAKYAQKWWGGFVTGGTLVVDEREVGGLVACLTLVVVLKKKRQRAAERNGGGGGGSSGS</sequence>
<keyword evidence="3" id="KW-1185">Reference proteome</keyword>
<proteinExistence type="predicted"/>